<dbReference type="Gene3D" id="3.40.50.300">
    <property type="entry name" value="P-loop containing nucleotide triphosphate hydrolases"/>
    <property type="match status" value="1"/>
</dbReference>
<keyword evidence="5" id="KW-0256">Endoplasmic reticulum</keyword>
<feature type="chain" id="PRO_5004580621" description="Torsin-1A C-terminal domain-containing protein" evidence="8">
    <location>
        <begin position="20"/>
        <end position="344"/>
    </location>
</feature>
<dbReference type="GO" id="GO:0005524">
    <property type="term" value="F:ATP binding"/>
    <property type="evidence" value="ECO:0007669"/>
    <property type="project" value="UniProtKB-KW"/>
</dbReference>
<dbReference type="InterPro" id="IPR027417">
    <property type="entry name" value="P-loop_NTPase"/>
</dbReference>
<dbReference type="HOGENOM" id="CLU_053537_0_0_1"/>
<dbReference type="GO" id="GO:0071218">
    <property type="term" value="P:cellular response to misfolded protein"/>
    <property type="evidence" value="ECO:0007669"/>
    <property type="project" value="TreeGrafter"/>
</dbReference>
<dbReference type="STRING" id="32264.T1JTL1"/>
<dbReference type="OrthoDB" id="19623at2759"/>
<evidence type="ECO:0000256" key="1">
    <source>
        <dbReference type="ARBA" id="ARBA00004319"/>
    </source>
</evidence>
<evidence type="ECO:0000256" key="5">
    <source>
        <dbReference type="ARBA" id="ARBA00022824"/>
    </source>
</evidence>
<dbReference type="InterPro" id="IPR010448">
    <property type="entry name" value="Torsin"/>
</dbReference>
<reference evidence="10" key="2">
    <citation type="submission" date="2015-06" db="UniProtKB">
        <authorList>
            <consortium name="EnsemblMetazoa"/>
        </authorList>
    </citation>
    <scope>IDENTIFICATION</scope>
</reference>
<dbReference type="FunFam" id="3.40.50.300:FF:002276">
    <property type="entry name" value="Torsin, putative"/>
    <property type="match status" value="1"/>
</dbReference>
<keyword evidence="6" id="KW-0067">ATP-binding</keyword>
<comment type="similarity">
    <text evidence="2">Belongs to the ClpA/ClpB family. Torsin subfamily.</text>
</comment>
<feature type="signal peptide" evidence="8">
    <location>
        <begin position="1"/>
        <end position="19"/>
    </location>
</feature>
<sequence length="344" mass="39132">MTWVRLLLFFTFCLSCCTCIEPVSTGVYFGVTAASASIYAATSFMYCVVSECCNQEKSAIIAKNWIKYDAEDKLRNDFKKKLHGQHLVESIVIKAITKHMKDSQPRKALVFSFHGWTGGGKNFVSYLIARNLYHEGLKSKFVHVISATEKFPDPTKSNEYKIQLMKFVKEQLSQCGRQLFIFDEIDKVPGGVIDALAPFLEYSVVSKEQNKAIFIFLSNTGGGEIARVTYSFYYNGMNREDIGLQDIESLIDLHAFNEEGGLKKSSLIHKNLIDFFIPFLPLEKIHVQSCIVDYLQEKYNITRDVNDKFVVKIANQLDYFPQDSKVYSKSGCKKVARKVDQAVD</sequence>
<dbReference type="KEGG" id="tut:107370192"/>
<name>T1JTL1_TETUR</name>
<evidence type="ECO:0000256" key="8">
    <source>
        <dbReference type="SAM" id="SignalP"/>
    </source>
</evidence>
<dbReference type="GO" id="GO:0016887">
    <property type="term" value="F:ATP hydrolysis activity"/>
    <property type="evidence" value="ECO:0007669"/>
    <property type="project" value="InterPro"/>
</dbReference>
<keyword evidence="7" id="KW-0325">Glycoprotein</keyword>
<reference evidence="11" key="1">
    <citation type="submission" date="2011-08" db="EMBL/GenBank/DDBJ databases">
        <authorList>
            <person name="Rombauts S."/>
        </authorList>
    </citation>
    <scope>NUCLEOTIDE SEQUENCE</scope>
    <source>
        <strain evidence="11">London</strain>
    </source>
</reference>
<dbReference type="PANTHER" id="PTHR10760:SF2">
    <property type="entry name" value="LD13476P-RELATED"/>
    <property type="match status" value="1"/>
</dbReference>
<evidence type="ECO:0000256" key="3">
    <source>
        <dbReference type="ARBA" id="ARBA00022729"/>
    </source>
</evidence>
<evidence type="ECO:0000256" key="6">
    <source>
        <dbReference type="ARBA" id="ARBA00022840"/>
    </source>
</evidence>
<organism evidence="10 11">
    <name type="scientific">Tetranychus urticae</name>
    <name type="common">Two-spotted spider mite</name>
    <dbReference type="NCBI Taxonomy" id="32264"/>
    <lineage>
        <taxon>Eukaryota</taxon>
        <taxon>Metazoa</taxon>
        <taxon>Ecdysozoa</taxon>
        <taxon>Arthropoda</taxon>
        <taxon>Chelicerata</taxon>
        <taxon>Arachnida</taxon>
        <taxon>Acari</taxon>
        <taxon>Acariformes</taxon>
        <taxon>Trombidiformes</taxon>
        <taxon>Prostigmata</taxon>
        <taxon>Eleutherengona</taxon>
        <taxon>Raphignathae</taxon>
        <taxon>Tetranychoidea</taxon>
        <taxon>Tetranychidae</taxon>
        <taxon>Tetranychus</taxon>
    </lineage>
</organism>
<dbReference type="Pfam" id="PF06309">
    <property type="entry name" value="Torsin"/>
    <property type="match status" value="1"/>
</dbReference>
<evidence type="ECO:0000313" key="11">
    <source>
        <dbReference type="Proteomes" id="UP000015104"/>
    </source>
</evidence>
<accession>T1JTL1</accession>
<feature type="domain" description="Torsin-1A C-terminal" evidence="9">
    <location>
        <begin position="282"/>
        <end position="340"/>
    </location>
</feature>
<keyword evidence="11" id="KW-1185">Reference proteome</keyword>
<evidence type="ECO:0000256" key="7">
    <source>
        <dbReference type="ARBA" id="ARBA00023180"/>
    </source>
</evidence>
<dbReference type="GO" id="GO:0005788">
    <property type="term" value="C:endoplasmic reticulum lumen"/>
    <property type="evidence" value="ECO:0007669"/>
    <property type="project" value="UniProtKB-SubCell"/>
</dbReference>
<keyword evidence="3 8" id="KW-0732">Signal</keyword>
<protein>
    <recommendedName>
        <fullName evidence="9">Torsin-1A C-terminal domain-containing protein</fullName>
    </recommendedName>
</protein>
<dbReference type="eggNOG" id="KOG2170">
    <property type="taxonomic scope" value="Eukaryota"/>
</dbReference>
<evidence type="ECO:0000256" key="2">
    <source>
        <dbReference type="ARBA" id="ARBA00006235"/>
    </source>
</evidence>
<dbReference type="AlphaFoldDB" id="T1JTL1"/>
<dbReference type="Pfam" id="PF21376">
    <property type="entry name" value="TOR1A_C"/>
    <property type="match status" value="1"/>
</dbReference>
<dbReference type="Proteomes" id="UP000015104">
    <property type="component" value="Unassembled WGS sequence"/>
</dbReference>
<evidence type="ECO:0000259" key="9">
    <source>
        <dbReference type="Pfam" id="PF21376"/>
    </source>
</evidence>
<dbReference type="OMA" id="ECCDDRS"/>
<dbReference type="InterPro" id="IPR049337">
    <property type="entry name" value="TOR1A_C"/>
</dbReference>
<evidence type="ECO:0000313" key="10">
    <source>
        <dbReference type="EnsemblMetazoa" id="tetur01g14530.1"/>
    </source>
</evidence>
<dbReference type="EMBL" id="CAEY01000481">
    <property type="status" value="NOT_ANNOTATED_CDS"/>
    <property type="molecule type" value="Genomic_DNA"/>
</dbReference>
<dbReference type="EnsemblMetazoa" id="tetur01g14530.1">
    <property type="protein sequence ID" value="tetur01g14530.1"/>
    <property type="gene ID" value="tetur01g14530"/>
</dbReference>
<dbReference type="SUPFAM" id="SSF52540">
    <property type="entry name" value="P-loop containing nucleoside triphosphate hydrolases"/>
    <property type="match status" value="1"/>
</dbReference>
<evidence type="ECO:0000256" key="4">
    <source>
        <dbReference type="ARBA" id="ARBA00022741"/>
    </source>
</evidence>
<dbReference type="PANTHER" id="PTHR10760">
    <property type="entry name" value="TORSIN"/>
    <property type="match status" value="1"/>
</dbReference>
<gene>
    <name evidence="10" type="primary">107370192</name>
</gene>
<keyword evidence="4" id="KW-0547">Nucleotide-binding</keyword>
<proteinExistence type="inferred from homology"/>
<comment type="subcellular location">
    <subcellularLocation>
        <location evidence="1">Endoplasmic reticulum lumen</location>
    </subcellularLocation>
</comment>